<gene>
    <name evidence="8" type="ORF">EVOR1521_LOCUS29417</name>
</gene>
<keyword evidence="2 4" id="KW-0863">Zinc-finger</keyword>
<evidence type="ECO:0000256" key="3">
    <source>
        <dbReference type="ARBA" id="ARBA00022833"/>
    </source>
</evidence>
<name>A0AA36JKC5_9DINO</name>
<dbReference type="InterPro" id="IPR013083">
    <property type="entry name" value="Znf_RING/FYVE/PHD"/>
</dbReference>
<organism evidence="8 9">
    <name type="scientific">Effrenium voratum</name>
    <dbReference type="NCBI Taxonomy" id="2562239"/>
    <lineage>
        <taxon>Eukaryota</taxon>
        <taxon>Sar</taxon>
        <taxon>Alveolata</taxon>
        <taxon>Dinophyceae</taxon>
        <taxon>Suessiales</taxon>
        <taxon>Symbiodiniaceae</taxon>
        <taxon>Effrenium</taxon>
    </lineage>
</organism>
<keyword evidence="6" id="KW-0472">Membrane</keyword>
<feature type="transmembrane region" description="Helical" evidence="6">
    <location>
        <begin position="91"/>
        <end position="110"/>
    </location>
</feature>
<accession>A0AA36JKC5</accession>
<feature type="region of interest" description="Disordered" evidence="5">
    <location>
        <begin position="1"/>
        <end position="78"/>
    </location>
</feature>
<dbReference type="InterPro" id="IPR001841">
    <property type="entry name" value="Znf_RING"/>
</dbReference>
<evidence type="ECO:0000259" key="7">
    <source>
        <dbReference type="PROSITE" id="PS50089"/>
    </source>
</evidence>
<keyword evidence="6" id="KW-0812">Transmembrane</keyword>
<dbReference type="EMBL" id="CAUJNA010003691">
    <property type="protein sequence ID" value="CAJ1407808.1"/>
    <property type="molecule type" value="Genomic_DNA"/>
</dbReference>
<dbReference type="SMART" id="SM00184">
    <property type="entry name" value="RING"/>
    <property type="match status" value="1"/>
</dbReference>
<evidence type="ECO:0000256" key="4">
    <source>
        <dbReference type="PROSITE-ProRule" id="PRU00175"/>
    </source>
</evidence>
<keyword evidence="1" id="KW-0479">Metal-binding</keyword>
<protein>
    <recommendedName>
        <fullName evidence="7">RING-type domain-containing protein</fullName>
    </recommendedName>
</protein>
<dbReference type="PROSITE" id="PS00518">
    <property type="entry name" value="ZF_RING_1"/>
    <property type="match status" value="1"/>
</dbReference>
<dbReference type="PROSITE" id="PS50089">
    <property type="entry name" value="ZF_RING_2"/>
    <property type="match status" value="1"/>
</dbReference>
<dbReference type="Pfam" id="PF13920">
    <property type="entry name" value="zf-C3HC4_3"/>
    <property type="match status" value="1"/>
</dbReference>
<keyword evidence="9" id="KW-1185">Reference proteome</keyword>
<comment type="caution">
    <text evidence="8">The sequence shown here is derived from an EMBL/GenBank/DDBJ whole genome shotgun (WGS) entry which is preliminary data.</text>
</comment>
<evidence type="ECO:0000256" key="2">
    <source>
        <dbReference type="ARBA" id="ARBA00022771"/>
    </source>
</evidence>
<dbReference type="InterPro" id="IPR017907">
    <property type="entry name" value="Znf_RING_CS"/>
</dbReference>
<evidence type="ECO:0000313" key="8">
    <source>
        <dbReference type="EMBL" id="CAJ1407808.1"/>
    </source>
</evidence>
<dbReference type="Gene3D" id="3.30.40.10">
    <property type="entry name" value="Zinc/RING finger domain, C3HC4 (zinc finger)"/>
    <property type="match status" value="1"/>
</dbReference>
<evidence type="ECO:0000256" key="1">
    <source>
        <dbReference type="ARBA" id="ARBA00022723"/>
    </source>
</evidence>
<evidence type="ECO:0000313" key="9">
    <source>
        <dbReference type="Proteomes" id="UP001178507"/>
    </source>
</evidence>
<dbReference type="Proteomes" id="UP001178507">
    <property type="component" value="Unassembled WGS sequence"/>
</dbReference>
<feature type="compositionally biased region" description="Basic and acidic residues" evidence="5">
    <location>
        <begin position="12"/>
        <end position="37"/>
    </location>
</feature>
<keyword evidence="3" id="KW-0862">Zinc</keyword>
<dbReference type="AlphaFoldDB" id="A0AA36JKC5"/>
<reference evidence="8" key="1">
    <citation type="submission" date="2023-08" db="EMBL/GenBank/DDBJ databases">
        <authorList>
            <person name="Chen Y."/>
            <person name="Shah S."/>
            <person name="Dougan E. K."/>
            <person name="Thang M."/>
            <person name="Chan C."/>
        </authorList>
    </citation>
    <scope>NUCLEOTIDE SEQUENCE</scope>
</reference>
<dbReference type="PANTHER" id="PTHR47776:SF2">
    <property type="entry name" value="RING-TYPE E3 UBIQUITIN TRANSFERASE BRCA1"/>
    <property type="match status" value="1"/>
</dbReference>
<feature type="transmembrane region" description="Helical" evidence="6">
    <location>
        <begin position="116"/>
        <end position="140"/>
    </location>
</feature>
<dbReference type="GO" id="GO:0008270">
    <property type="term" value="F:zinc ion binding"/>
    <property type="evidence" value="ECO:0007669"/>
    <property type="project" value="UniProtKB-KW"/>
</dbReference>
<dbReference type="SUPFAM" id="SSF57850">
    <property type="entry name" value="RING/U-box"/>
    <property type="match status" value="1"/>
</dbReference>
<evidence type="ECO:0000256" key="5">
    <source>
        <dbReference type="SAM" id="MobiDB-lite"/>
    </source>
</evidence>
<feature type="domain" description="RING-type" evidence="7">
    <location>
        <begin position="200"/>
        <end position="243"/>
    </location>
</feature>
<evidence type="ECO:0000256" key="6">
    <source>
        <dbReference type="SAM" id="Phobius"/>
    </source>
</evidence>
<keyword evidence="6" id="KW-1133">Transmembrane helix</keyword>
<proteinExistence type="predicted"/>
<sequence length="251" mass="27216">MIASAACAGDLEEGRGWRDQGEADEHLAGVPRERTEEQIGGAAGASSSGAAGTSEDLQGSGANVREGTRVQPRRGDSQNSLYVETRDPKFWAGKLIVLVAVAVLLITPAVKKDWAGYVLPCAALQLLLLSVSLLKTWIFARLTKINWQHRVWANISSDPCEDSPTFAHFQIRIRANEEISISKVGDSQPKVVCKPKLEGCCICMDEEPECKALLPCGHVFCEDCIAHWAVSGSKESHTCPVCRSPFDLQVV</sequence>
<dbReference type="PANTHER" id="PTHR47776">
    <property type="entry name" value="F5A8.9 PROTEIN"/>
    <property type="match status" value="1"/>
</dbReference>